<dbReference type="CDD" id="cd13179">
    <property type="entry name" value="RanBD_RanBP1"/>
    <property type="match status" value="1"/>
</dbReference>
<dbReference type="InterPro" id="IPR045256">
    <property type="entry name" value="RanBP1_RanBD"/>
</dbReference>
<dbReference type="PROSITE" id="PS50196">
    <property type="entry name" value="RANBD1"/>
    <property type="match status" value="1"/>
</dbReference>
<dbReference type="FunFam" id="2.30.29.30:FF:000254">
    <property type="entry name" value="Ran-specific GTPase-activating protein 1"/>
    <property type="match status" value="1"/>
</dbReference>
<accession>A0A430KXS1</accession>
<feature type="compositionally biased region" description="Basic and acidic residues" evidence="1">
    <location>
        <begin position="98"/>
        <end position="117"/>
    </location>
</feature>
<sequence length="337" mass="37613">MFVSKQFEHQGLHVLHQALAQKEPHWQFWARPLPDEHLMATIHHHRIFQLSLNPPSATCRSQLAFAYSYSASPGEEGFSQSTNSTEQTTAKMSASEPTEPKVEETKVEETKPEETKPEAAPAAEAEGSADKPVTSSSVFSMFGGGAKKEKKDEDEDRGDNSGSAKAQREAAEAAKGDEEAPESEDVHFEPVIKLTEKVETKTNEEAEEQTFKMRAKLFKFVKESSEWKERGTGDVRLLKHKENGKTRLVMRRDKTLKVCANHYIVPEMKLSPNVGSDRSWVWNAAADVSEGEPEAVTLAIRFANSENANLFKDSFMKAQKENEEIFNKAQEAEAPAS</sequence>
<protein>
    <recommendedName>
        <fullName evidence="2">RanBD1 domain-containing protein</fullName>
    </recommendedName>
</protein>
<reference evidence="3 4" key="1">
    <citation type="submission" date="2017-06" db="EMBL/GenBank/DDBJ databases">
        <title>Comparative genomic analysis of Ambrosia Fusariam Clade fungi.</title>
        <authorList>
            <person name="Stajich J.E."/>
            <person name="Carrillo J."/>
            <person name="Kijimoto T."/>
            <person name="Eskalen A."/>
            <person name="O'Donnell K."/>
            <person name="Kasson M."/>
        </authorList>
    </citation>
    <scope>NUCLEOTIDE SEQUENCE [LARGE SCALE GENOMIC DNA]</scope>
    <source>
        <strain evidence="3 4">UCR1854</strain>
    </source>
</reference>
<feature type="compositionally biased region" description="Basic and acidic residues" evidence="1">
    <location>
        <begin position="166"/>
        <end position="189"/>
    </location>
</feature>
<evidence type="ECO:0000313" key="3">
    <source>
        <dbReference type="EMBL" id="RTE68297.1"/>
    </source>
</evidence>
<dbReference type="SUPFAM" id="SSF50729">
    <property type="entry name" value="PH domain-like"/>
    <property type="match status" value="1"/>
</dbReference>
<feature type="region of interest" description="Disordered" evidence="1">
    <location>
        <begin position="72"/>
        <end position="189"/>
    </location>
</feature>
<comment type="caution">
    <text evidence="3">The sequence shown here is derived from an EMBL/GenBank/DDBJ whole genome shotgun (WGS) entry which is preliminary data.</text>
</comment>
<evidence type="ECO:0000313" key="4">
    <source>
        <dbReference type="Proteomes" id="UP000287124"/>
    </source>
</evidence>
<evidence type="ECO:0000256" key="1">
    <source>
        <dbReference type="SAM" id="MobiDB-lite"/>
    </source>
</evidence>
<dbReference type="GO" id="GO:0006913">
    <property type="term" value="P:nucleocytoplasmic transport"/>
    <property type="evidence" value="ECO:0007669"/>
    <property type="project" value="InterPro"/>
</dbReference>
<dbReference type="PANTHER" id="PTHR23138">
    <property type="entry name" value="RAN BINDING PROTEIN"/>
    <property type="match status" value="1"/>
</dbReference>
<dbReference type="Proteomes" id="UP000287124">
    <property type="component" value="Unassembled WGS sequence"/>
</dbReference>
<dbReference type="InterPro" id="IPR011993">
    <property type="entry name" value="PH-like_dom_sf"/>
</dbReference>
<dbReference type="SMART" id="SM00160">
    <property type="entry name" value="RanBD"/>
    <property type="match status" value="1"/>
</dbReference>
<dbReference type="InterPro" id="IPR045255">
    <property type="entry name" value="RanBP1-like"/>
</dbReference>
<dbReference type="PANTHER" id="PTHR23138:SF87">
    <property type="entry name" value="E3 SUMO-PROTEIN LIGASE RANBP2"/>
    <property type="match status" value="1"/>
</dbReference>
<dbReference type="GO" id="GO:0005737">
    <property type="term" value="C:cytoplasm"/>
    <property type="evidence" value="ECO:0007669"/>
    <property type="project" value="TreeGrafter"/>
</dbReference>
<gene>
    <name evidence="3" type="ORF">BHE90_017325</name>
</gene>
<dbReference type="Pfam" id="PF00638">
    <property type="entry name" value="Ran_BP1"/>
    <property type="match status" value="1"/>
</dbReference>
<dbReference type="EMBL" id="MIKF01000957">
    <property type="protein sequence ID" value="RTE68297.1"/>
    <property type="molecule type" value="Genomic_DNA"/>
</dbReference>
<dbReference type="Gene3D" id="2.30.29.30">
    <property type="entry name" value="Pleckstrin-homology domain (PH domain)/Phosphotyrosine-binding domain (PTB)"/>
    <property type="match status" value="1"/>
</dbReference>
<keyword evidence="4" id="KW-1185">Reference proteome</keyword>
<dbReference type="AlphaFoldDB" id="A0A430KXS1"/>
<organism evidence="3 4">
    <name type="scientific">Fusarium euwallaceae</name>
    <dbReference type="NCBI Taxonomy" id="1147111"/>
    <lineage>
        <taxon>Eukaryota</taxon>
        <taxon>Fungi</taxon>
        <taxon>Dikarya</taxon>
        <taxon>Ascomycota</taxon>
        <taxon>Pezizomycotina</taxon>
        <taxon>Sordariomycetes</taxon>
        <taxon>Hypocreomycetidae</taxon>
        <taxon>Hypocreales</taxon>
        <taxon>Nectriaceae</taxon>
        <taxon>Fusarium</taxon>
        <taxon>Fusarium solani species complex</taxon>
    </lineage>
</organism>
<dbReference type="InterPro" id="IPR000156">
    <property type="entry name" value="Ran_bind_dom"/>
</dbReference>
<proteinExistence type="predicted"/>
<dbReference type="GO" id="GO:0005643">
    <property type="term" value="C:nuclear pore"/>
    <property type="evidence" value="ECO:0007669"/>
    <property type="project" value="TreeGrafter"/>
</dbReference>
<evidence type="ECO:0000259" key="2">
    <source>
        <dbReference type="PROSITE" id="PS50196"/>
    </source>
</evidence>
<name>A0A430KXS1_9HYPO</name>
<dbReference type="GO" id="GO:0005096">
    <property type="term" value="F:GTPase activator activity"/>
    <property type="evidence" value="ECO:0007669"/>
    <property type="project" value="TreeGrafter"/>
</dbReference>
<feature type="domain" description="RanBD1" evidence="2">
    <location>
        <begin position="187"/>
        <end position="324"/>
    </location>
</feature>
<feature type="compositionally biased region" description="Polar residues" evidence="1">
    <location>
        <begin position="78"/>
        <end position="92"/>
    </location>
</feature>